<keyword evidence="3" id="KW-1185">Reference proteome</keyword>
<name>K1XIH3_MARBU</name>
<proteinExistence type="predicted"/>
<protein>
    <submittedName>
        <fullName evidence="2">Uncharacterized protein</fullName>
    </submittedName>
</protein>
<dbReference type="InParanoid" id="K1XIH3"/>
<dbReference type="AlphaFoldDB" id="K1XIH3"/>
<reference evidence="2 3" key="1">
    <citation type="journal article" date="2012" name="BMC Genomics">
        <title>Sequencing the genome of Marssonina brunnea reveals fungus-poplar co-evolution.</title>
        <authorList>
            <person name="Zhu S."/>
            <person name="Cao Y.-Z."/>
            <person name="Jiang C."/>
            <person name="Tan B.-Y."/>
            <person name="Wang Z."/>
            <person name="Feng S."/>
            <person name="Zhang L."/>
            <person name="Su X.-H."/>
            <person name="Brejova B."/>
            <person name="Vinar T."/>
            <person name="Xu M."/>
            <person name="Wang M.-X."/>
            <person name="Zhang S.-G."/>
            <person name="Huang M.-R."/>
            <person name="Wu R."/>
            <person name="Zhou Y."/>
        </authorList>
    </citation>
    <scope>NUCLEOTIDE SEQUENCE [LARGE SCALE GENOMIC DNA]</scope>
    <source>
        <strain evidence="2 3">MB_m1</strain>
    </source>
</reference>
<evidence type="ECO:0000256" key="1">
    <source>
        <dbReference type="SAM" id="MobiDB-lite"/>
    </source>
</evidence>
<feature type="region of interest" description="Disordered" evidence="1">
    <location>
        <begin position="46"/>
        <end position="120"/>
    </location>
</feature>
<dbReference type="KEGG" id="mbe:MBM_01210"/>
<gene>
    <name evidence="2" type="ORF">MBM_01210</name>
</gene>
<feature type="compositionally biased region" description="Pro residues" evidence="1">
    <location>
        <begin position="149"/>
        <end position="159"/>
    </location>
</feature>
<sequence length="169" mass="18422">MNCQELRRLGILYNTNDDLAPEDESNTVACGVPVECPAPMFILRHGKPQRSQRPSPRPSIPLHLPLSSLTDDVNTPRLLSLPASPSPGTPPIQHRADTLPLLDSPFQSLPPPHLDNSDTTIPIPPSSVLDADLGDWTFITTSHPHPHPHPPPSPPPPSEPETWILIDDS</sequence>
<dbReference type="Proteomes" id="UP000006753">
    <property type="component" value="Unassembled WGS sequence"/>
</dbReference>
<dbReference type="HOGENOM" id="CLU_1578853_0_0_1"/>
<evidence type="ECO:0000313" key="2">
    <source>
        <dbReference type="EMBL" id="EKD20528.1"/>
    </source>
</evidence>
<evidence type="ECO:0000313" key="3">
    <source>
        <dbReference type="Proteomes" id="UP000006753"/>
    </source>
</evidence>
<accession>K1XIH3</accession>
<organism evidence="2 3">
    <name type="scientific">Marssonina brunnea f. sp. multigermtubi (strain MB_m1)</name>
    <name type="common">Marssonina leaf spot fungus</name>
    <dbReference type="NCBI Taxonomy" id="1072389"/>
    <lineage>
        <taxon>Eukaryota</taxon>
        <taxon>Fungi</taxon>
        <taxon>Dikarya</taxon>
        <taxon>Ascomycota</taxon>
        <taxon>Pezizomycotina</taxon>
        <taxon>Leotiomycetes</taxon>
        <taxon>Helotiales</taxon>
        <taxon>Drepanopezizaceae</taxon>
        <taxon>Drepanopeziza</taxon>
    </lineage>
</organism>
<feature type="compositionally biased region" description="Low complexity" evidence="1">
    <location>
        <begin position="51"/>
        <end position="69"/>
    </location>
</feature>
<dbReference type="EMBL" id="JH921429">
    <property type="protein sequence ID" value="EKD20528.1"/>
    <property type="molecule type" value="Genomic_DNA"/>
</dbReference>
<feature type="region of interest" description="Disordered" evidence="1">
    <location>
        <begin position="137"/>
        <end position="169"/>
    </location>
</feature>